<dbReference type="RefSeq" id="WP_066772238.1">
    <property type="nucleotide sequence ID" value="NZ_BMIP01000001.1"/>
</dbReference>
<reference evidence="2" key="2">
    <citation type="submission" date="2020-09" db="EMBL/GenBank/DDBJ databases">
        <authorList>
            <person name="Sun Q."/>
            <person name="Zhou Y."/>
        </authorList>
    </citation>
    <scope>NUCLEOTIDE SEQUENCE</scope>
    <source>
        <strain evidence="2">CGMCC 1.15360</strain>
    </source>
</reference>
<dbReference type="Gene3D" id="3.40.50.2000">
    <property type="entry name" value="Glycogen Phosphorylase B"/>
    <property type="match status" value="2"/>
</dbReference>
<organism evidence="2 3">
    <name type="scientific">Croceicoccus mobilis</name>
    <dbReference type="NCBI Taxonomy" id="1703339"/>
    <lineage>
        <taxon>Bacteria</taxon>
        <taxon>Pseudomonadati</taxon>
        <taxon>Pseudomonadota</taxon>
        <taxon>Alphaproteobacteria</taxon>
        <taxon>Sphingomonadales</taxon>
        <taxon>Erythrobacteraceae</taxon>
        <taxon>Croceicoccus</taxon>
    </lineage>
</organism>
<evidence type="ECO:0000259" key="1">
    <source>
        <dbReference type="Pfam" id="PF13439"/>
    </source>
</evidence>
<dbReference type="Pfam" id="PF13692">
    <property type="entry name" value="Glyco_trans_1_4"/>
    <property type="match status" value="1"/>
</dbReference>
<comment type="caution">
    <text evidence="2">The sequence shown here is derived from an EMBL/GenBank/DDBJ whole genome shotgun (WGS) entry which is preliminary data.</text>
</comment>
<protein>
    <submittedName>
        <fullName evidence="2">GDP-mannose-dependent alpha-mannosyltransferase</fullName>
    </submittedName>
</protein>
<dbReference type="OrthoDB" id="5490290at2"/>
<reference evidence="2" key="1">
    <citation type="journal article" date="2014" name="Int. J. Syst. Evol. Microbiol.">
        <title>Complete genome sequence of Corynebacterium casei LMG S-19264T (=DSM 44701T), isolated from a smear-ripened cheese.</title>
        <authorList>
            <consortium name="US DOE Joint Genome Institute (JGI-PGF)"/>
            <person name="Walter F."/>
            <person name="Albersmeier A."/>
            <person name="Kalinowski J."/>
            <person name="Ruckert C."/>
        </authorList>
    </citation>
    <scope>NUCLEOTIDE SEQUENCE</scope>
    <source>
        <strain evidence="2">CGMCC 1.15360</strain>
    </source>
</reference>
<dbReference type="Proteomes" id="UP000612349">
    <property type="component" value="Unassembled WGS sequence"/>
</dbReference>
<sequence length="356" mass="37906">MRILIASDAWVPQVNGVVRTLQETVTRLRGRGHVVEMLTPDQFLSMPMPFYSEIRLALKPGAVAARRIAAFAPDIVHIATEGPIGWAARRWCLKNAMPFTTAFHTRFPDYAAVRTGLSAERFWPVMRRFHAPSRTVLAATPSLREELAGRGIGPLAPWSRGIDAELFNAQVTPDAELAALPGPVLIYVGRVAPEKGLNDFLGCGHPGTRVVVGDGPALPTLKQRYQRAVFTGKLTGSALASAYRAADCFVFPSRSDTFGLVMVEALACGVPVAGYPVQGPIDIVGPDGRGGSGELARPIGAVDDDLDAAIARALLADRTDCAEYGASYSWDAATDQFIAALGYVVGAEHVDGAQAA</sequence>
<dbReference type="EMBL" id="BMIP01000001">
    <property type="protein sequence ID" value="GGD55291.1"/>
    <property type="molecule type" value="Genomic_DNA"/>
</dbReference>
<gene>
    <name evidence="2" type="ORF">GCM10010990_00510</name>
</gene>
<name>A0A917DNL8_9SPHN</name>
<keyword evidence="3" id="KW-1185">Reference proteome</keyword>
<accession>A0A917DNL8</accession>
<dbReference type="PANTHER" id="PTHR45947">
    <property type="entry name" value="SULFOQUINOVOSYL TRANSFERASE SQD2"/>
    <property type="match status" value="1"/>
</dbReference>
<evidence type="ECO:0000313" key="3">
    <source>
        <dbReference type="Proteomes" id="UP000612349"/>
    </source>
</evidence>
<dbReference type="SUPFAM" id="SSF53756">
    <property type="entry name" value="UDP-Glycosyltransferase/glycogen phosphorylase"/>
    <property type="match status" value="1"/>
</dbReference>
<dbReference type="AlphaFoldDB" id="A0A917DNL8"/>
<feature type="domain" description="Glycosyltransferase subfamily 4-like N-terminal" evidence="1">
    <location>
        <begin position="14"/>
        <end position="165"/>
    </location>
</feature>
<dbReference type="InterPro" id="IPR028098">
    <property type="entry name" value="Glyco_trans_4-like_N"/>
</dbReference>
<dbReference type="Pfam" id="PF13439">
    <property type="entry name" value="Glyco_transf_4"/>
    <property type="match status" value="1"/>
</dbReference>
<dbReference type="InterPro" id="IPR050194">
    <property type="entry name" value="Glycosyltransferase_grp1"/>
</dbReference>
<evidence type="ECO:0000313" key="2">
    <source>
        <dbReference type="EMBL" id="GGD55291.1"/>
    </source>
</evidence>
<dbReference type="PANTHER" id="PTHR45947:SF3">
    <property type="entry name" value="SULFOQUINOVOSYL TRANSFERASE SQD2"/>
    <property type="match status" value="1"/>
</dbReference>
<proteinExistence type="predicted"/>
<dbReference type="CDD" id="cd03814">
    <property type="entry name" value="GT4-like"/>
    <property type="match status" value="1"/>
</dbReference>
<dbReference type="GO" id="GO:0016757">
    <property type="term" value="F:glycosyltransferase activity"/>
    <property type="evidence" value="ECO:0007669"/>
    <property type="project" value="UniProtKB-ARBA"/>
</dbReference>